<comment type="caution">
    <text evidence="2">The sequence shown here is derived from an EMBL/GenBank/DDBJ whole genome shotgun (WGS) entry which is preliminary data.</text>
</comment>
<evidence type="ECO:0000313" key="3">
    <source>
        <dbReference type="Proteomes" id="UP001303760"/>
    </source>
</evidence>
<dbReference type="InterPro" id="IPR003781">
    <property type="entry name" value="CoA-bd"/>
</dbReference>
<dbReference type="PANTHER" id="PTHR33303">
    <property type="entry name" value="CYTOPLASMIC PROTEIN-RELATED"/>
    <property type="match status" value="1"/>
</dbReference>
<dbReference type="InterPro" id="IPR036291">
    <property type="entry name" value="NAD(P)-bd_dom_sf"/>
</dbReference>
<reference evidence="2" key="2">
    <citation type="submission" date="2023-05" db="EMBL/GenBank/DDBJ databases">
        <authorList>
            <consortium name="Lawrence Berkeley National Laboratory"/>
            <person name="Steindorff A."/>
            <person name="Hensen N."/>
            <person name="Bonometti L."/>
            <person name="Westerberg I."/>
            <person name="Brannstrom I.O."/>
            <person name="Guillou S."/>
            <person name="Cros-Aarteil S."/>
            <person name="Calhoun S."/>
            <person name="Haridas S."/>
            <person name="Kuo A."/>
            <person name="Mondo S."/>
            <person name="Pangilinan J."/>
            <person name="Riley R."/>
            <person name="Labutti K."/>
            <person name="Andreopoulos B."/>
            <person name="Lipzen A."/>
            <person name="Chen C."/>
            <person name="Yanf M."/>
            <person name="Daum C."/>
            <person name="Ng V."/>
            <person name="Clum A."/>
            <person name="Ohm R."/>
            <person name="Martin F."/>
            <person name="Silar P."/>
            <person name="Natvig D."/>
            <person name="Lalanne C."/>
            <person name="Gautier V."/>
            <person name="Ament-Velasquez S.L."/>
            <person name="Kruys A."/>
            <person name="Hutchinson M.I."/>
            <person name="Powell A.J."/>
            <person name="Barry K."/>
            <person name="Miller A.N."/>
            <person name="Grigoriev I.V."/>
            <person name="Debuchy R."/>
            <person name="Gladieux P."/>
            <person name="Thoren M.H."/>
            <person name="Johannesson H."/>
        </authorList>
    </citation>
    <scope>NUCLEOTIDE SEQUENCE</scope>
    <source>
        <strain evidence="2">CBS 532.94</strain>
    </source>
</reference>
<dbReference type="Gene3D" id="3.40.50.720">
    <property type="entry name" value="NAD(P)-binding Rossmann-like Domain"/>
    <property type="match status" value="1"/>
</dbReference>
<feature type="domain" description="CoA-binding" evidence="1">
    <location>
        <begin position="11"/>
        <end position="107"/>
    </location>
</feature>
<accession>A0AAN7C401</accession>
<sequence length="150" mass="16046">MAASDATLRDFFKSPKYAVVGASTNTDKFGYKGQYVTHNLPATPVNPRAKAIEVDGREYPTVGSLSELAEPEGTSVSIITPPHVTLKTLEEAKQLGIKSVFLQPGTFNDDVLAFARENFRTVLAGDGGWGSEGWCVLVDGERGLKSAGKL</sequence>
<organism evidence="2 3">
    <name type="scientific">Achaetomium macrosporum</name>
    <dbReference type="NCBI Taxonomy" id="79813"/>
    <lineage>
        <taxon>Eukaryota</taxon>
        <taxon>Fungi</taxon>
        <taxon>Dikarya</taxon>
        <taxon>Ascomycota</taxon>
        <taxon>Pezizomycotina</taxon>
        <taxon>Sordariomycetes</taxon>
        <taxon>Sordariomycetidae</taxon>
        <taxon>Sordariales</taxon>
        <taxon>Chaetomiaceae</taxon>
        <taxon>Achaetomium</taxon>
    </lineage>
</organism>
<name>A0AAN7C401_9PEZI</name>
<evidence type="ECO:0000259" key="1">
    <source>
        <dbReference type="SMART" id="SM00881"/>
    </source>
</evidence>
<dbReference type="SUPFAM" id="SSF51735">
    <property type="entry name" value="NAD(P)-binding Rossmann-fold domains"/>
    <property type="match status" value="1"/>
</dbReference>
<keyword evidence="3" id="KW-1185">Reference proteome</keyword>
<dbReference type="Pfam" id="PF13380">
    <property type="entry name" value="CoA_binding_2"/>
    <property type="match status" value="1"/>
</dbReference>
<reference evidence="2" key="1">
    <citation type="journal article" date="2023" name="Mol. Phylogenet. Evol.">
        <title>Genome-scale phylogeny and comparative genomics of the fungal order Sordariales.</title>
        <authorList>
            <person name="Hensen N."/>
            <person name="Bonometti L."/>
            <person name="Westerberg I."/>
            <person name="Brannstrom I.O."/>
            <person name="Guillou S."/>
            <person name="Cros-Aarteil S."/>
            <person name="Calhoun S."/>
            <person name="Haridas S."/>
            <person name="Kuo A."/>
            <person name="Mondo S."/>
            <person name="Pangilinan J."/>
            <person name="Riley R."/>
            <person name="LaButti K."/>
            <person name="Andreopoulos B."/>
            <person name="Lipzen A."/>
            <person name="Chen C."/>
            <person name="Yan M."/>
            <person name="Daum C."/>
            <person name="Ng V."/>
            <person name="Clum A."/>
            <person name="Steindorff A."/>
            <person name="Ohm R.A."/>
            <person name="Martin F."/>
            <person name="Silar P."/>
            <person name="Natvig D.O."/>
            <person name="Lalanne C."/>
            <person name="Gautier V."/>
            <person name="Ament-Velasquez S.L."/>
            <person name="Kruys A."/>
            <person name="Hutchinson M.I."/>
            <person name="Powell A.J."/>
            <person name="Barry K."/>
            <person name="Miller A.N."/>
            <person name="Grigoriev I.V."/>
            <person name="Debuchy R."/>
            <person name="Gladieux P."/>
            <person name="Hiltunen Thoren M."/>
            <person name="Johannesson H."/>
        </authorList>
    </citation>
    <scope>NUCLEOTIDE SEQUENCE</scope>
    <source>
        <strain evidence="2">CBS 532.94</strain>
    </source>
</reference>
<gene>
    <name evidence="2" type="ORF">C8A03DRAFT_37279</name>
</gene>
<evidence type="ECO:0000313" key="2">
    <source>
        <dbReference type="EMBL" id="KAK4234914.1"/>
    </source>
</evidence>
<dbReference type="Proteomes" id="UP001303760">
    <property type="component" value="Unassembled WGS sequence"/>
</dbReference>
<dbReference type="PANTHER" id="PTHR33303:SF2">
    <property type="entry name" value="COA-BINDING DOMAIN-CONTAINING PROTEIN"/>
    <property type="match status" value="1"/>
</dbReference>
<dbReference type="AlphaFoldDB" id="A0AAN7C401"/>
<dbReference type="EMBL" id="MU860315">
    <property type="protein sequence ID" value="KAK4234914.1"/>
    <property type="molecule type" value="Genomic_DNA"/>
</dbReference>
<proteinExistence type="predicted"/>
<protein>
    <submittedName>
        <fullName evidence="2">CoA binding domain-containing protein</fullName>
    </submittedName>
</protein>
<dbReference type="SMART" id="SM00881">
    <property type="entry name" value="CoA_binding"/>
    <property type="match status" value="1"/>
</dbReference>